<name>A0A5B2W4B7_9BACT</name>
<dbReference type="PANTHER" id="PTHR23289:SF2">
    <property type="entry name" value="CYTOCHROME C OXIDASE ASSEMBLY PROTEIN COX15 HOMOLOG"/>
    <property type="match status" value="1"/>
</dbReference>
<sequence length="355" mass="40250">MEKNALQQHRPVAIWLFTGVGMIVIQVLLGGITRLTGSGLSITEWKPILGALPPMNEQAWQAAFDHYKEIAQFKYINSHFSLSDFKAIYFWEWLHRDWARLMGVVFALPFIYFLATKKIDRSMVKPMVILFVLGALQGAIGWIMVQSGLNEENLYVSHIRLAVHFIAALLLLCYVLWFALRISIPSSGIVHAPSLRRLNIWLLVLLTLQLIYGAFMAGLHAALAASTWPDINGMWWPVNMFTQGGFLTDITHNPITIQFIHRGLAYLITILVAVWWWKAAQTPVYSRLHRMRYLPSLLVLTQVLLGVLTVMLSQVRIPLLLAILHQFTGMLLLLALVWALFLSNAQAPVTTKTVN</sequence>
<dbReference type="InterPro" id="IPR003780">
    <property type="entry name" value="COX15/CtaA_fam"/>
</dbReference>
<gene>
    <name evidence="13" type="ORF">F0L74_03820</name>
</gene>
<organism evidence="13 14">
    <name type="scientific">Chitinophaga agrisoli</name>
    <dbReference type="NCBI Taxonomy" id="2607653"/>
    <lineage>
        <taxon>Bacteria</taxon>
        <taxon>Pseudomonadati</taxon>
        <taxon>Bacteroidota</taxon>
        <taxon>Chitinophagia</taxon>
        <taxon>Chitinophagales</taxon>
        <taxon>Chitinophagaceae</taxon>
        <taxon>Chitinophaga</taxon>
    </lineage>
</organism>
<evidence type="ECO:0000256" key="12">
    <source>
        <dbReference type="SAM" id="Phobius"/>
    </source>
</evidence>
<evidence type="ECO:0000256" key="1">
    <source>
        <dbReference type="ARBA" id="ARBA00001970"/>
    </source>
</evidence>
<dbReference type="InterPro" id="IPR023754">
    <property type="entry name" value="HemeA_Synthase_type2"/>
</dbReference>
<dbReference type="PANTHER" id="PTHR23289">
    <property type="entry name" value="CYTOCHROME C OXIDASE ASSEMBLY PROTEIN COX15"/>
    <property type="match status" value="1"/>
</dbReference>
<keyword evidence="5 12" id="KW-1133">Transmembrane helix</keyword>
<reference evidence="13 14" key="2">
    <citation type="submission" date="2019-09" db="EMBL/GenBank/DDBJ databases">
        <authorList>
            <person name="Jin C."/>
        </authorList>
    </citation>
    <scope>NUCLEOTIDE SEQUENCE [LARGE SCALE GENOMIC DNA]</scope>
    <source>
        <strain evidence="13 14">BN140078</strain>
    </source>
</reference>
<evidence type="ECO:0000256" key="5">
    <source>
        <dbReference type="ARBA" id="ARBA00022989"/>
    </source>
</evidence>
<feature type="transmembrane region" description="Helical" evidence="12">
    <location>
        <begin position="98"/>
        <end position="115"/>
    </location>
</feature>
<comment type="cofactor">
    <cofactor evidence="1">
        <name>heme b</name>
        <dbReference type="ChEBI" id="CHEBI:60344"/>
    </cofactor>
</comment>
<dbReference type="Proteomes" id="UP000324611">
    <property type="component" value="Unassembled WGS sequence"/>
</dbReference>
<evidence type="ECO:0000256" key="4">
    <source>
        <dbReference type="ARBA" id="ARBA00022723"/>
    </source>
</evidence>
<feature type="transmembrane region" description="Helical" evidence="12">
    <location>
        <begin position="297"/>
        <end position="317"/>
    </location>
</feature>
<dbReference type="AlphaFoldDB" id="A0A5B2W4B7"/>
<evidence type="ECO:0000256" key="6">
    <source>
        <dbReference type="ARBA" id="ARBA00023002"/>
    </source>
</evidence>
<comment type="subcellular location">
    <subcellularLocation>
        <location evidence="2">Membrane</location>
        <topology evidence="2">Multi-pass membrane protein</topology>
    </subcellularLocation>
</comment>
<dbReference type="GO" id="GO:0046872">
    <property type="term" value="F:metal ion binding"/>
    <property type="evidence" value="ECO:0007669"/>
    <property type="project" value="UniProtKB-KW"/>
</dbReference>
<dbReference type="GO" id="GO:0006784">
    <property type="term" value="P:heme A biosynthetic process"/>
    <property type="evidence" value="ECO:0007669"/>
    <property type="project" value="InterPro"/>
</dbReference>
<dbReference type="GO" id="GO:0016653">
    <property type="term" value="F:oxidoreductase activity, acting on NAD(P)H, heme protein as acceptor"/>
    <property type="evidence" value="ECO:0007669"/>
    <property type="project" value="TreeGrafter"/>
</dbReference>
<dbReference type="GO" id="GO:0016020">
    <property type="term" value="C:membrane"/>
    <property type="evidence" value="ECO:0007669"/>
    <property type="project" value="UniProtKB-SubCell"/>
</dbReference>
<evidence type="ECO:0000313" key="14">
    <source>
        <dbReference type="Proteomes" id="UP000324611"/>
    </source>
</evidence>
<keyword evidence="4" id="KW-0479">Metal-binding</keyword>
<keyword evidence="8" id="KW-0350">Heme biosynthesis</keyword>
<evidence type="ECO:0000313" key="13">
    <source>
        <dbReference type="EMBL" id="KAA2245099.1"/>
    </source>
</evidence>
<evidence type="ECO:0000256" key="10">
    <source>
        <dbReference type="ARBA" id="ARBA00044501"/>
    </source>
</evidence>
<dbReference type="Pfam" id="PF02628">
    <property type="entry name" value="COX15-CtaA"/>
    <property type="match status" value="1"/>
</dbReference>
<evidence type="ECO:0000256" key="3">
    <source>
        <dbReference type="ARBA" id="ARBA00022692"/>
    </source>
</evidence>
<evidence type="ECO:0000256" key="9">
    <source>
        <dbReference type="ARBA" id="ARBA00023136"/>
    </source>
</evidence>
<evidence type="ECO:0000256" key="11">
    <source>
        <dbReference type="ARBA" id="ARBA00048044"/>
    </source>
</evidence>
<keyword evidence="6" id="KW-0560">Oxidoreductase</keyword>
<feature type="transmembrane region" description="Helical" evidence="12">
    <location>
        <begin position="323"/>
        <end position="342"/>
    </location>
</feature>
<accession>A0A5B2W4B7</accession>
<evidence type="ECO:0000256" key="2">
    <source>
        <dbReference type="ARBA" id="ARBA00004141"/>
    </source>
</evidence>
<protein>
    <submittedName>
        <fullName evidence="13">Heme A synthase</fullName>
    </submittedName>
</protein>
<comment type="pathway">
    <text evidence="10">Porphyrin-containing compound metabolism; heme A biosynthesis; heme A from heme O: step 1/1.</text>
</comment>
<keyword evidence="3 12" id="KW-0812">Transmembrane</keyword>
<dbReference type="GO" id="GO:0120547">
    <property type="term" value="F:heme A synthase activity"/>
    <property type="evidence" value="ECO:0007669"/>
    <property type="project" value="UniProtKB-EC"/>
</dbReference>
<evidence type="ECO:0000256" key="7">
    <source>
        <dbReference type="ARBA" id="ARBA00023004"/>
    </source>
</evidence>
<keyword evidence="14" id="KW-1185">Reference proteome</keyword>
<proteinExistence type="inferred from homology"/>
<feature type="transmembrane region" description="Helical" evidence="12">
    <location>
        <begin position="12"/>
        <end position="32"/>
    </location>
</feature>
<comment type="caution">
    <text evidence="13">The sequence shown here is derived from an EMBL/GenBank/DDBJ whole genome shotgun (WGS) entry which is preliminary data.</text>
</comment>
<feature type="transmembrane region" description="Helical" evidence="12">
    <location>
        <begin position="259"/>
        <end position="277"/>
    </location>
</feature>
<reference evidence="13 14" key="1">
    <citation type="submission" date="2019-09" db="EMBL/GenBank/DDBJ databases">
        <title>Chitinophaga ginsengihumi sp. nov., isolated from soil of ginseng rhizosphere.</title>
        <authorList>
            <person name="Lee J."/>
        </authorList>
    </citation>
    <scope>NUCLEOTIDE SEQUENCE [LARGE SCALE GENOMIC DNA]</scope>
    <source>
        <strain evidence="13 14">BN140078</strain>
    </source>
</reference>
<feature type="transmembrane region" description="Helical" evidence="12">
    <location>
        <begin position="127"/>
        <end position="149"/>
    </location>
</feature>
<comment type="catalytic activity">
    <reaction evidence="11">
        <text>Fe(II)-heme o + 2 A + H2O = Fe(II)-heme a + 2 AH2</text>
        <dbReference type="Rhea" id="RHEA:63388"/>
        <dbReference type="ChEBI" id="CHEBI:13193"/>
        <dbReference type="ChEBI" id="CHEBI:15377"/>
        <dbReference type="ChEBI" id="CHEBI:17499"/>
        <dbReference type="ChEBI" id="CHEBI:60530"/>
        <dbReference type="ChEBI" id="CHEBI:61715"/>
        <dbReference type="EC" id="1.17.99.9"/>
    </reaction>
    <physiologicalReaction direction="left-to-right" evidence="11">
        <dbReference type="Rhea" id="RHEA:63389"/>
    </physiologicalReaction>
</comment>
<feature type="transmembrane region" description="Helical" evidence="12">
    <location>
        <begin position="161"/>
        <end position="180"/>
    </location>
</feature>
<dbReference type="RefSeq" id="WP_149836495.1">
    <property type="nucleotide sequence ID" value="NZ_VUOC01000001.1"/>
</dbReference>
<evidence type="ECO:0000256" key="8">
    <source>
        <dbReference type="ARBA" id="ARBA00023133"/>
    </source>
</evidence>
<keyword evidence="7" id="KW-0408">Iron</keyword>
<feature type="transmembrane region" description="Helical" evidence="12">
    <location>
        <begin position="200"/>
        <end position="225"/>
    </location>
</feature>
<dbReference type="EMBL" id="VUOC01000001">
    <property type="protein sequence ID" value="KAA2245099.1"/>
    <property type="molecule type" value="Genomic_DNA"/>
</dbReference>
<keyword evidence="9 12" id="KW-0472">Membrane</keyword>
<dbReference type="HAMAP" id="MF_01665">
    <property type="entry name" value="HemeA_synth_type2"/>
    <property type="match status" value="1"/>
</dbReference>